<comment type="cofactor">
    <cofactor evidence="12 13 14">
        <name>Zn(2+)</name>
        <dbReference type="ChEBI" id="CHEBI:29105"/>
    </cofactor>
    <text evidence="12 13 14">Binds 1 zinc ion per monomer.</text>
</comment>
<dbReference type="InterPro" id="IPR006171">
    <property type="entry name" value="TOPRIM_dom"/>
</dbReference>
<keyword evidence="3 12" id="KW-0808">Transferase</keyword>
<evidence type="ECO:0000313" key="17">
    <source>
        <dbReference type="Proteomes" id="UP000034076"/>
    </source>
</evidence>
<proteinExistence type="inferred from homology"/>
<dbReference type="PANTHER" id="PTHR30313:SF2">
    <property type="entry name" value="DNA PRIMASE"/>
    <property type="match status" value="1"/>
</dbReference>
<accession>A0A0M2NM26</accession>
<dbReference type="PATRIC" id="fig|270498.16.peg.30"/>
<dbReference type="InterPro" id="IPR036977">
    <property type="entry name" value="DNA_primase_Znf_CHC2"/>
</dbReference>
<dbReference type="CDD" id="cd03364">
    <property type="entry name" value="TOPRIM_DnaG_primases"/>
    <property type="match status" value="1"/>
</dbReference>
<comment type="domain">
    <text evidence="12">Contains an N-terminal zinc-binding domain, a central core domain that contains the primase activity, and a C-terminal DnaB-binding domain.</text>
</comment>
<dbReference type="RefSeq" id="WP_052740360.1">
    <property type="nucleotide sequence ID" value="NZ_JAXDTA010000223.1"/>
</dbReference>
<evidence type="ECO:0000256" key="3">
    <source>
        <dbReference type="ARBA" id="ARBA00022679"/>
    </source>
</evidence>
<dbReference type="GO" id="GO:0008270">
    <property type="term" value="F:zinc ion binding"/>
    <property type="evidence" value="ECO:0007669"/>
    <property type="project" value="UniProtKB-UniRule"/>
</dbReference>
<dbReference type="GO" id="GO:0000428">
    <property type="term" value="C:DNA-directed RNA polymerase complex"/>
    <property type="evidence" value="ECO:0007669"/>
    <property type="project" value="UniProtKB-KW"/>
</dbReference>
<dbReference type="InterPro" id="IPR002694">
    <property type="entry name" value="Znf_CHC2"/>
</dbReference>
<dbReference type="SMART" id="SM00493">
    <property type="entry name" value="TOPRIM"/>
    <property type="match status" value="1"/>
</dbReference>
<dbReference type="GO" id="GO:0003678">
    <property type="term" value="F:DNA helicase activity"/>
    <property type="evidence" value="ECO:0007669"/>
    <property type="project" value="InterPro"/>
</dbReference>
<dbReference type="SUPFAM" id="SSF56731">
    <property type="entry name" value="DNA primase core"/>
    <property type="match status" value="1"/>
</dbReference>
<dbReference type="GO" id="GO:0006269">
    <property type="term" value="P:DNA replication, synthesis of primer"/>
    <property type="evidence" value="ECO:0007669"/>
    <property type="project" value="UniProtKB-UniRule"/>
</dbReference>
<dbReference type="GO" id="GO:1990077">
    <property type="term" value="C:primosome complex"/>
    <property type="evidence" value="ECO:0007669"/>
    <property type="project" value="UniProtKB-KW"/>
</dbReference>
<dbReference type="SMART" id="SM00400">
    <property type="entry name" value="ZnF_CHCC"/>
    <property type="match status" value="1"/>
</dbReference>
<dbReference type="FunFam" id="3.40.1360.10:FF:000002">
    <property type="entry name" value="DNA primase"/>
    <property type="match status" value="1"/>
</dbReference>
<keyword evidence="5 12" id="KW-0235">DNA replication</keyword>
<evidence type="ECO:0000256" key="9">
    <source>
        <dbReference type="ARBA" id="ARBA00022842"/>
    </source>
</evidence>
<dbReference type="SUPFAM" id="SSF48024">
    <property type="entry name" value="N-terminal domain of DnaB helicase"/>
    <property type="match status" value="1"/>
</dbReference>
<evidence type="ECO:0000256" key="1">
    <source>
        <dbReference type="ARBA" id="ARBA00022478"/>
    </source>
</evidence>
<dbReference type="InterPro" id="IPR019475">
    <property type="entry name" value="DNA_primase_DnaB-bd"/>
</dbReference>
<dbReference type="EMBL" id="LAYJ01000078">
    <property type="protein sequence ID" value="KKI51285.1"/>
    <property type="molecule type" value="Genomic_DNA"/>
</dbReference>
<keyword evidence="17" id="KW-1185">Reference proteome</keyword>
<name>A0A0M2NM26_9FIRM</name>
<evidence type="ECO:0000256" key="8">
    <source>
        <dbReference type="ARBA" id="ARBA00022833"/>
    </source>
</evidence>
<dbReference type="PIRSF" id="PIRSF002811">
    <property type="entry name" value="DnaG"/>
    <property type="match status" value="1"/>
</dbReference>
<evidence type="ECO:0000256" key="2">
    <source>
        <dbReference type="ARBA" id="ARBA00022515"/>
    </source>
</evidence>
<keyword evidence="11 12" id="KW-0804">Transcription</keyword>
<keyword evidence="10 12" id="KW-0238">DNA-binding</keyword>
<reference evidence="16 17" key="1">
    <citation type="submission" date="2015-04" db="EMBL/GenBank/DDBJ databases">
        <title>Draft genome sequence of bacteremic isolate Catabacter hongkongensis type strain HKU16T.</title>
        <authorList>
            <person name="Lau S.K."/>
            <person name="Teng J.L."/>
            <person name="Huang Y."/>
            <person name="Curreem S.O."/>
            <person name="Tsui S.K."/>
            <person name="Woo P.C."/>
        </authorList>
    </citation>
    <scope>NUCLEOTIDE SEQUENCE [LARGE SCALE GENOMIC DNA]</scope>
    <source>
        <strain evidence="16 17">HKU16</strain>
    </source>
</reference>
<keyword evidence="2 12" id="KW-0639">Primosome</keyword>
<comment type="caution">
    <text evidence="16">The sequence shown here is derived from an EMBL/GenBank/DDBJ whole genome shotgun (WGS) entry which is preliminary data.</text>
</comment>
<keyword evidence="4 12" id="KW-0548">Nucleotidyltransferase</keyword>
<comment type="similarity">
    <text evidence="12 13">Belongs to the DnaG primase family.</text>
</comment>
<dbReference type="Gene3D" id="3.90.980.10">
    <property type="entry name" value="DNA primase, catalytic core, N-terminal domain"/>
    <property type="match status" value="1"/>
</dbReference>
<evidence type="ECO:0000256" key="11">
    <source>
        <dbReference type="ARBA" id="ARBA00023163"/>
    </source>
</evidence>
<dbReference type="GO" id="GO:0005737">
    <property type="term" value="C:cytoplasm"/>
    <property type="evidence" value="ECO:0007669"/>
    <property type="project" value="TreeGrafter"/>
</dbReference>
<keyword evidence="1 12" id="KW-0240">DNA-directed RNA polymerase</keyword>
<dbReference type="InterPro" id="IPR030846">
    <property type="entry name" value="DnaG_bac"/>
</dbReference>
<dbReference type="GO" id="GO:0003899">
    <property type="term" value="F:DNA-directed RNA polymerase activity"/>
    <property type="evidence" value="ECO:0007669"/>
    <property type="project" value="UniProtKB-UniRule"/>
</dbReference>
<dbReference type="InterPro" id="IPR016136">
    <property type="entry name" value="DNA_helicase_N/primase_C"/>
</dbReference>
<keyword evidence="6 12" id="KW-0479">Metal-binding</keyword>
<evidence type="ECO:0000256" key="10">
    <source>
        <dbReference type="ARBA" id="ARBA00023125"/>
    </source>
</evidence>
<dbReference type="PROSITE" id="PS50880">
    <property type="entry name" value="TOPRIM"/>
    <property type="match status" value="1"/>
</dbReference>
<gene>
    <name evidence="12" type="primary">dnaG</name>
    <name evidence="16" type="ORF">CHK_1073</name>
</gene>
<dbReference type="STRING" id="270498.CHK_1073"/>
<dbReference type="HAMAP" id="MF_00974">
    <property type="entry name" value="DNA_primase_DnaG"/>
    <property type="match status" value="1"/>
</dbReference>
<dbReference type="Gene3D" id="3.90.580.10">
    <property type="entry name" value="Zinc finger, CHC2-type domain"/>
    <property type="match status" value="1"/>
</dbReference>
<evidence type="ECO:0000256" key="6">
    <source>
        <dbReference type="ARBA" id="ARBA00022723"/>
    </source>
</evidence>
<dbReference type="Gene3D" id="1.10.860.10">
    <property type="entry name" value="DNAb Helicase, Chain A"/>
    <property type="match status" value="1"/>
</dbReference>
<comment type="function">
    <text evidence="12 13">RNA polymerase that catalyzes the synthesis of short RNA molecules used as primers for DNA polymerase during DNA replication.</text>
</comment>
<dbReference type="Pfam" id="PF10410">
    <property type="entry name" value="DnaB_bind"/>
    <property type="match status" value="1"/>
</dbReference>
<dbReference type="InterPro" id="IPR050219">
    <property type="entry name" value="DnaG_primase"/>
</dbReference>
<dbReference type="Pfam" id="PF13155">
    <property type="entry name" value="Toprim_2"/>
    <property type="match status" value="1"/>
</dbReference>
<evidence type="ECO:0000256" key="13">
    <source>
        <dbReference type="PIRNR" id="PIRNR002811"/>
    </source>
</evidence>
<evidence type="ECO:0000256" key="5">
    <source>
        <dbReference type="ARBA" id="ARBA00022705"/>
    </source>
</evidence>
<evidence type="ECO:0000256" key="12">
    <source>
        <dbReference type="HAMAP-Rule" id="MF_00974"/>
    </source>
</evidence>
<evidence type="ECO:0000256" key="7">
    <source>
        <dbReference type="ARBA" id="ARBA00022771"/>
    </source>
</evidence>
<dbReference type="SUPFAM" id="SSF57783">
    <property type="entry name" value="Zinc beta-ribbon"/>
    <property type="match status" value="1"/>
</dbReference>
<dbReference type="InterPro" id="IPR034151">
    <property type="entry name" value="TOPRIM_DnaG_bac"/>
</dbReference>
<dbReference type="GO" id="GO:0005524">
    <property type="term" value="F:ATP binding"/>
    <property type="evidence" value="ECO:0007669"/>
    <property type="project" value="InterPro"/>
</dbReference>
<dbReference type="OrthoDB" id="9803773at2"/>
<dbReference type="InterPro" id="IPR006295">
    <property type="entry name" value="DNA_primase_DnaG"/>
</dbReference>
<dbReference type="Pfam" id="PF08275">
    <property type="entry name" value="DNAG_N"/>
    <property type="match status" value="1"/>
</dbReference>
<dbReference type="EC" id="2.7.7.101" evidence="12"/>
<dbReference type="InterPro" id="IPR037068">
    <property type="entry name" value="DNA_primase_core_N_sf"/>
</dbReference>
<comment type="subunit">
    <text evidence="12">Monomer. Interacts with DnaB.</text>
</comment>
<keyword evidence="8 12" id="KW-0862">Zinc</keyword>
<dbReference type="GO" id="GO:0003677">
    <property type="term" value="F:DNA binding"/>
    <property type="evidence" value="ECO:0007669"/>
    <property type="project" value="UniProtKB-KW"/>
</dbReference>
<evidence type="ECO:0000256" key="4">
    <source>
        <dbReference type="ARBA" id="ARBA00022695"/>
    </source>
</evidence>
<feature type="domain" description="Toprim" evidence="15">
    <location>
        <begin position="256"/>
        <end position="337"/>
    </location>
</feature>
<dbReference type="AlphaFoldDB" id="A0A0M2NM26"/>
<dbReference type="FunFam" id="3.90.980.10:FF:000001">
    <property type="entry name" value="DNA primase"/>
    <property type="match status" value="1"/>
</dbReference>
<dbReference type="Gene3D" id="3.40.1360.10">
    <property type="match status" value="1"/>
</dbReference>
<organism evidence="16 17">
    <name type="scientific">Christensenella hongkongensis</name>
    <dbReference type="NCBI Taxonomy" id="270498"/>
    <lineage>
        <taxon>Bacteria</taxon>
        <taxon>Bacillati</taxon>
        <taxon>Bacillota</taxon>
        <taxon>Clostridia</taxon>
        <taxon>Christensenellales</taxon>
        <taxon>Christensenellaceae</taxon>
        <taxon>Christensenella</taxon>
    </lineage>
</organism>
<evidence type="ECO:0000313" key="16">
    <source>
        <dbReference type="EMBL" id="KKI51285.1"/>
    </source>
</evidence>
<sequence>MPFFSEEWIQELLAKVNLVDLIGEYVTLQNKSGRFWACCPFHNEKTPSFSVNPEKGFYHCFGCGKGGNAIQFVMEQEKMTFPEACQYLAEKVKLPVPENTDRTGYEKRKQQREKIFEMNKIAAQFFHANLYSQKGKAALDYLHGRGIGDRVVKTFGMGFAPPGWDHLLKLLSEKGYTKQDMQAAGLIKLNDGKSYDMFRNRVMIPIINTFSNIIGFGGRVMDDGMPKYLNSPETAAFNKSRNLYNLNLIRKQKNLSHLILVEGYMDVIALSTYGIPECVATLGTALTQDQARLIKRYTDHVYVSYDGDEAGKKATLRALGILAQEGIETRVVSIPGGQDPDEYLKEHGKAGYIGLMKASLPMMDYKFSVVAKKYDLNDSYQKEKFAQECISMLKGVDSAIIKEKYMKKLSEMTGFSINSIAQDAGGTDQKEIKWTPPKVEKKNTDVEEKAENCLIRLLCTNPQSVLKLENRISEKDFKNETNQKIFSYTLQCVKKGFSPTSAEILLALQKEDELKHATELLSEDGSNGVQKNFDDFFEDCVKQIELSRLEGQRKLLLVKCEAQADPEKRRELLEQVGTLAKKIHRLKTSF</sequence>
<dbReference type="FunFam" id="3.90.580.10:FF:000001">
    <property type="entry name" value="DNA primase"/>
    <property type="match status" value="1"/>
</dbReference>
<dbReference type="InterPro" id="IPR013264">
    <property type="entry name" value="DNAG_N"/>
</dbReference>
<feature type="zinc finger region" description="CHC2-type" evidence="12 14">
    <location>
        <begin position="39"/>
        <end position="63"/>
    </location>
</feature>
<protein>
    <recommendedName>
        <fullName evidence="12 13">DNA primase</fullName>
        <ecNumber evidence="12">2.7.7.101</ecNumber>
    </recommendedName>
</protein>
<dbReference type="Pfam" id="PF01807">
    <property type="entry name" value="Zn_ribbon_DnaG"/>
    <property type="match status" value="1"/>
</dbReference>
<keyword evidence="9" id="KW-0460">Magnesium</keyword>
<comment type="catalytic activity">
    <reaction evidence="12">
        <text>ssDNA + n NTP = ssDNA/pppN(pN)n-1 hybrid + (n-1) diphosphate.</text>
        <dbReference type="EC" id="2.7.7.101"/>
    </reaction>
</comment>
<dbReference type="PANTHER" id="PTHR30313">
    <property type="entry name" value="DNA PRIMASE"/>
    <property type="match status" value="1"/>
</dbReference>
<evidence type="ECO:0000259" key="15">
    <source>
        <dbReference type="PROSITE" id="PS50880"/>
    </source>
</evidence>
<dbReference type="InterPro" id="IPR036185">
    <property type="entry name" value="DNA_heli_DnaB-like_N_sf"/>
</dbReference>
<keyword evidence="7 12" id="KW-0863">Zinc-finger</keyword>
<evidence type="ECO:0000256" key="14">
    <source>
        <dbReference type="PIRSR" id="PIRSR002811-1"/>
    </source>
</evidence>
<dbReference type="Proteomes" id="UP000034076">
    <property type="component" value="Unassembled WGS sequence"/>
</dbReference>
<dbReference type="NCBIfam" id="TIGR01391">
    <property type="entry name" value="dnaG"/>
    <property type="match status" value="1"/>
</dbReference>